<feature type="domain" description="TATA-binding protein interacting (TIP20)" evidence="4">
    <location>
        <begin position="193"/>
        <end position="248"/>
    </location>
</feature>
<organism evidence="5 6">
    <name type="scientific">Dacryopinax primogenitus (strain DJM 731)</name>
    <name type="common">Brown rot fungus</name>
    <dbReference type="NCBI Taxonomy" id="1858805"/>
    <lineage>
        <taxon>Eukaryota</taxon>
        <taxon>Fungi</taxon>
        <taxon>Dikarya</taxon>
        <taxon>Basidiomycota</taxon>
        <taxon>Agaricomycotina</taxon>
        <taxon>Dacrymycetes</taxon>
        <taxon>Dacrymycetales</taxon>
        <taxon>Dacrymycetaceae</taxon>
        <taxon>Dacryopinax</taxon>
    </lineage>
</organism>
<gene>
    <name evidence="5" type="ORF">DACRYDRAFT_56676</name>
</gene>
<sequence>ISEQPDVFNHSLDLFRTPSEQVRIAASSAVGGIAVGNIQTFLPVIARGLQGEEHSRLSALHALREVVTHGPRHQLEHMADHLWEPLFASTTSENENESVKNIAAACLGRLTTTCPARFLPRLQASMARENPPGVKAAVATAMRYVFMDNTQTYNDLLQPILSPYFTLLRDTDINVQRLAIVSLTAAARHKSHLVRPQLPHILPDLYAQTPVRDELVHTVVMGPWKHQIDDGLEARKAADEAMYTLVSRVSN</sequence>
<evidence type="ECO:0000256" key="2">
    <source>
        <dbReference type="ARBA" id="ARBA00022737"/>
    </source>
</evidence>
<dbReference type="GO" id="GO:0010265">
    <property type="term" value="P:SCF complex assembly"/>
    <property type="evidence" value="ECO:0007669"/>
    <property type="project" value="InterPro"/>
</dbReference>
<keyword evidence="2" id="KW-0677">Repeat</keyword>
<dbReference type="Proteomes" id="UP000030653">
    <property type="component" value="Unassembled WGS sequence"/>
</dbReference>
<keyword evidence="3" id="KW-0833">Ubl conjugation pathway</keyword>
<dbReference type="InterPro" id="IPR016024">
    <property type="entry name" value="ARM-type_fold"/>
</dbReference>
<dbReference type="STRING" id="1858805.M5FTT8"/>
<feature type="non-terminal residue" evidence="5">
    <location>
        <position position="251"/>
    </location>
</feature>
<comment type="similarity">
    <text evidence="1">Belongs to the CAND family.</text>
</comment>
<evidence type="ECO:0000313" key="5">
    <source>
        <dbReference type="EMBL" id="EJT98864.1"/>
    </source>
</evidence>
<dbReference type="SUPFAM" id="SSF48371">
    <property type="entry name" value="ARM repeat"/>
    <property type="match status" value="1"/>
</dbReference>
<dbReference type="InterPro" id="IPR039852">
    <property type="entry name" value="CAND1/CAND2"/>
</dbReference>
<proteinExistence type="inferred from homology"/>
<evidence type="ECO:0000313" key="6">
    <source>
        <dbReference type="Proteomes" id="UP000030653"/>
    </source>
</evidence>
<reference evidence="5 6" key="1">
    <citation type="journal article" date="2012" name="Science">
        <title>The Paleozoic origin of enzymatic lignin decomposition reconstructed from 31 fungal genomes.</title>
        <authorList>
            <person name="Floudas D."/>
            <person name="Binder M."/>
            <person name="Riley R."/>
            <person name="Barry K."/>
            <person name="Blanchette R.A."/>
            <person name="Henrissat B."/>
            <person name="Martinez A.T."/>
            <person name="Otillar R."/>
            <person name="Spatafora J.W."/>
            <person name="Yadav J.S."/>
            <person name="Aerts A."/>
            <person name="Benoit I."/>
            <person name="Boyd A."/>
            <person name="Carlson A."/>
            <person name="Copeland A."/>
            <person name="Coutinho P.M."/>
            <person name="de Vries R.P."/>
            <person name="Ferreira P."/>
            <person name="Findley K."/>
            <person name="Foster B."/>
            <person name="Gaskell J."/>
            <person name="Glotzer D."/>
            <person name="Gorecki P."/>
            <person name="Heitman J."/>
            <person name="Hesse C."/>
            <person name="Hori C."/>
            <person name="Igarashi K."/>
            <person name="Jurgens J.A."/>
            <person name="Kallen N."/>
            <person name="Kersten P."/>
            <person name="Kohler A."/>
            <person name="Kuees U."/>
            <person name="Kumar T.K.A."/>
            <person name="Kuo A."/>
            <person name="LaButti K."/>
            <person name="Larrondo L.F."/>
            <person name="Lindquist E."/>
            <person name="Ling A."/>
            <person name="Lombard V."/>
            <person name="Lucas S."/>
            <person name="Lundell T."/>
            <person name="Martin R."/>
            <person name="McLaughlin D.J."/>
            <person name="Morgenstern I."/>
            <person name="Morin E."/>
            <person name="Murat C."/>
            <person name="Nagy L.G."/>
            <person name="Nolan M."/>
            <person name="Ohm R.A."/>
            <person name="Patyshakuliyeva A."/>
            <person name="Rokas A."/>
            <person name="Ruiz-Duenas F.J."/>
            <person name="Sabat G."/>
            <person name="Salamov A."/>
            <person name="Samejima M."/>
            <person name="Schmutz J."/>
            <person name="Slot J.C."/>
            <person name="St John F."/>
            <person name="Stenlid J."/>
            <person name="Sun H."/>
            <person name="Sun S."/>
            <person name="Syed K."/>
            <person name="Tsang A."/>
            <person name="Wiebenga A."/>
            <person name="Young D."/>
            <person name="Pisabarro A."/>
            <person name="Eastwood D.C."/>
            <person name="Martin F."/>
            <person name="Cullen D."/>
            <person name="Grigoriev I.V."/>
            <person name="Hibbett D.S."/>
        </authorList>
    </citation>
    <scope>NUCLEOTIDE SEQUENCE [LARGE SCALE GENOMIC DNA]</scope>
    <source>
        <strain evidence="5 6">DJM-731 SS1</strain>
    </source>
</reference>
<name>M5FTT8_DACPD</name>
<dbReference type="Gene3D" id="1.25.10.10">
    <property type="entry name" value="Leucine-rich Repeat Variant"/>
    <property type="match status" value="1"/>
</dbReference>
<dbReference type="Pfam" id="PF08623">
    <property type="entry name" value="TIP120"/>
    <property type="match status" value="1"/>
</dbReference>
<accession>M5FTT8</accession>
<evidence type="ECO:0000256" key="1">
    <source>
        <dbReference type="ARBA" id="ARBA00007657"/>
    </source>
</evidence>
<dbReference type="OrthoDB" id="6260732at2759"/>
<dbReference type="InterPro" id="IPR011989">
    <property type="entry name" value="ARM-like"/>
</dbReference>
<dbReference type="PANTHER" id="PTHR12696">
    <property type="entry name" value="TIP120"/>
    <property type="match status" value="1"/>
</dbReference>
<evidence type="ECO:0000259" key="4">
    <source>
        <dbReference type="Pfam" id="PF08623"/>
    </source>
</evidence>
<evidence type="ECO:0000256" key="3">
    <source>
        <dbReference type="ARBA" id="ARBA00022786"/>
    </source>
</evidence>
<dbReference type="OMA" id="ISHAECA"/>
<dbReference type="RefSeq" id="XP_040625762.1">
    <property type="nucleotide sequence ID" value="XM_040775386.1"/>
</dbReference>
<dbReference type="GeneID" id="63690448"/>
<protein>
    <submittedName>
        <fullName evidence="5">TIP120-domain-containing protein</fullName>
    </submittedName>
</protein>
<dbReference type="HOGENOM" id="CLU_063379_0_0_1"/>
<dbReference type="EMBL" id="JH795871">
    <property type="protein sequence ID" value="EJT98864.1"/>
    <property type="molecule type" value="Genomic_DNA"/>
</dbReference>
<dbReference type="AlphaFoldDB" id="M5FTT8"/>
<keyword evidence="6" id="KW-1185">Reference proteome</keyword>
<dbReference type="InterPro" id="IPR013932">
    <property type="entry name" value="TATA-bd_TIP120"/>
</dbReference>